<keyword evidence="3" id="KW-1185">Reference proteome</keyword>
<accession>A0ABW2JSM8</accession>
<dbReference type="RefSeq" id="WP_381836785.1">
    <property type="nucleotide sequence ID" value="NZ_JBHTCF010000016.1"/>
</dbReference>
<evidence type="ECO:0000259" key="1">
    <source>
        <dbReference type="SMART" id="SM01012"/>
    </source>
</evidence>
<protein>
    <submittedName>
        <fullName evidence="2">ANTAR domain-containing protein</fullName>
    </submittedName>
</protein>
<sequence length="282" mass="29368">MTLGGSASESAARAWSRAARARARAADCEEAAARQELLAERTGREIHRETAAGLRRMAGCHRSAARIHESFARRMVGWSEKDGDRPLFMTGVAEACGARSAALTLIGADQSQLAVAASDQPSRAAQELEFLLGEGPAIEATRVLRPVYATGAAVGRRWPEYAAGLAALGLTSVAALPLQSTESCIGALAVFDAHPGLLTSPVFIGVADALTSTVLLSPDPEPDLYGDTDHRAAVHQAAGMVSVQARCSVPDALDLIKARAFADGQSTQEVAARVVGGEITLT</sequence>
<dbReference type="InterPro" id="IPR005561">
    <property type="entry name" value="ANTAR"/>
</dbReference>
<feature type="domain" description="ANTAR" evidence="1">
    <location>
        <begin position="206"/>
        <end position="275"/>
    </location>
</feature>
<dbReference type="SMART" id="SM01012">
    <property type="entry name" value="ANTAR"/>
    <property type="match status" value="1"/>
</dbReference>
<proteinExistence type="predicted"/>
<reference evidence="3" key="1">
    <citation type="journal article" date="2019" name="Int. J. Syst. Evol. Microbiol.">
        <title>The Global Catalogue of Microorganisms (GCM) 10K type strain sequencing project: providing services to taxonomists for standard genome sequencing and annotation.</title>
        <authorList>
            <consortium name="The Broad Institute Genomics Platform"/>
            <consortium name="The Broad Institute Genome Sequencing Center for Infectious Disease"/>
            <person name="Wu L."/>
            <person name="Ma J."/>
        </authorList>
    </citation>
    <scope>NUCLEOTIDE SEQUENCE [LARGE SCALE GENOMIC DNA]</scope>
    <source>
        <strain evidence="3">SYNS20</strain>
    </source>
</reference>
<comment type="caution">
    <text evidence="2">The sequence shown here is derived from an EMBL/GenBank/DDBJ whole genome shotgun (WGS) entry which is preliminary data.</text>
</comment>
<dbReference type="SUPFAM" id="SSF55781">
    <property type="entry name" value="GAF domain-like"/>
    <property type="match status" value="1"/>
</dbReference>
<dbReference type="Proteomes" id="UP001596523">
    <property type="component" value="Unassembled WGS sequence"/>
</dbReference>
<dbReference type="Gene3D" id="3.30.450.40">
    <property type="match status" value="1"/>
</dbReference>
<evidence type="ECO:0000313" key="2">
    <source>
        <dbReference type="EMBL" id="MFC7308631.1"/>
    </source>
</evidence>
<evidence type="ECO:0000313" key="3">
    <source>
        <dbReference type="Proteomes" id="UP001596523"/>
    </source>
</evidence>
<organism evidence="2 3">
    <name type="scientific">Streptomyces monticola</name>
    <dbReference type="NCBI Taxonomy" id="2666263"/>
    <lineage>
        <taxon>Bacteria</taxon>
        <taxon>Bacillati</taxon>
        <taxon>Actinomycetota</taxon>
        <taxon>Actinomycetes</taxon>
        <taxon>Kitasatosporales</taxon>
        <taxon>Streptomycetaceae</taxon>
        <taxon>Streptomyces</taxon>
    </lineage>
</organism>
<dbReference type="EMBL" id="JBHTCF010000016">
    <property type="protein sequence ID" value="MFC7308631.1"/>
    <property type="molecule type" value="Genomic_DNA"/>
</dbReference>
<name>A0ABW2JSM8_9ACTN</name>
<dbReference type="InterPro" id="IPR029016">
    <property type="entry name" value="GAF-like_dom_sf"/>
</dbReference>
<gene>
    <name evidence="2" type="ORF">ACFQVC_30985</name>
</gene>